<dbReference type="InterPro" id="IPR039765">
    <property type="entry name" value="Yip5/YIPF1/YIPF2"/>
</dbReference>
<feature type="transmembrane region" description="Helical" evidence="2">
    <location>
        <begin position="275"/>
        <end position="294"/>
    </location>
</feature>
<feature type="compositionally biased region" description="Low complexity" evidence="1">
    <location>
        <begin position="46"/>
        <end position="57"/>
    </location>
</feature>
<feature type="transmembrane region" description="Helical" evidence="2">
    <location>
        <begin position="314"/>
        <end position="331"/>
    </location>
</feature>
<keyword evidence="2" id="KW-0812">Transmembrane</keyword>
<dbReference type="OrthoDB" id="10256463at2759"/>
<dbReference type="Proteomes" id="UP000324800">
    <property type="component" value="Unassembled WGS sequence"/>
</dbReference>
<comment type="caution">
    <text evidence="3">The sequence shown here is derived from an EMBL/GenBank/DDBJ whole genome shotgun (WGS) entry which is preliminary data.</text>
</comment>
<keyword evidence="2" id="KW-0472">Membrane</keyword>
<name>A0A5J4W345_9EUKA</name>
<protein>
    <recommendedName>
        <fullName evidence="5">Protein YIPF</fullName>
    </recommendedName>
</protein>
<dbReference type="GO" id="GO:0005794">
    <property type="term" value="C:Golgi apparatus"/>
    <property type="evidence" value="ECO:0007669"/>
    <property type="project" value="InterPro"/>
</dbReference>
<feature type="transmembrane region" description="Helical" evidence="2">
    <location>
        <begin position="244"/>
        <end position="268"/>
    </location>
</feature>
<evidence type="ECO:0000256" key="2">
    <source>
        <dbReference type="SAM" id="Phobius"/>
    </source>
</evidence>
<keyword evidence="2" id="KW-1133">Transmembrane helix</keyword>
<dbReference type="EMBL" id="SNRW01003640">
    <property type="protein sequence ID" value="KAA6389297.1"/>
    <property type="molecule type" value="Genomic_DNA"/>
</dbReference>
<organism evidence="3 4">
    <name type="scientific">Streblomastix strix</name>
    <dbReference type="NCBI Taxonomy" id="222440"/>
    <lineage>
        <taxon>Eukaryota</taxon>
        <taxon>Metamonada</taxon>
        <taxon>Preaxostyla</taxon>
        <taxon>Oxymonadida</taxon>
        <taxon>Streblomastigidae</taxon>
        <taxon>Streblomastix</taxon>
    </lineage>
</organism>
<feature type="region of interest" description="Disordered" evidence="1">
    <location>
        <begin position="1"/>
        <end position="77"/>
    </location>
</feature>
<dbReference type="PANTHER" id="PTHR12822:SF2">
    <property type="entry name" value="PROTEIN YIPF"/>
    <property type="match status" value="1"/>
</dbReference>
<accession>A0A5J4W345</accession>
<feature type="transmembrane region" description="Helical" evidence="2">
    <location>
        <begin position="170"/>
        <end position="195"/>
    </location>
</feature>
<evidence type="ECO:0000313" key="3">
    <source>
        <dbReference type="EMBL" id="KAA6389297.1"/>
    </source>
</evidence>
<proteinExistence type="predicted"/>
<evidence type="ECO:0000313" key="4">
    <source>
        <dbReference type="Proteomes" id="UP000324800"/>
    </source>
</evidence>
<evidence type="ECO:0008006" key="5">
    <source>
        <dbReference type="Google" id="ProtNLM"/>
    </source>
</evidence>
<feature type="transmembrane region" description="Helical" evidence="2">
    <location>
        <begin position="126"/>
        <end position="149"/>
    </location>
</feature>
<dbReference type="GO" id="GO:0016192">
    <property type="term" value="P:vesicle-mediated transport"/>
    <property type="evidence" value="ECO:0007669"/>
    <property type="project" value="InterPro"/>
</dbReference>
<dbReference type="AlphaFoldDB" id="A0A5J4W345"/>
<gene>
    <name evidence="3" type="ORF">EZS28_015175</name>
</gene>
<reference evidence="3 4" key="1">
    <citation type="submission" date="2019-03" db="EMBL/GenBank/DDBJ databases">
        <title>Single cell metagenomics reveals metabolic interactions within the superorganism composed of flagellate Streblomastix strix and complex community of Bacteroidetes bacteria on its surface.</title>
        <authorList>
            <person name="Treitli S.C."/>
            <person name="Kolisko M."/>
            <person name="Husnik F."/>
            <person name="Keeling P."/>
            <person name="Hampl V."/>
        </authorList>
    </citation>
    <scope>NUCLEOTIDE SEQUENCE [LARGE SCALE GENOMIC DNA]</scope>
    <source>
        <strain evidence="3">ST1C</strain>
    </source>
</reference>
<dbReference type="GO" id="GO:0031267">
    <property type="term" value="F:small GTPase binding"/>
    <property type="evidence" value="ECO:0007669"/>
    <property type="project" value="InterPro"/>
</dbReference>
<evidence type="ECO:0000256" key="1">
    <source>
        <dbReference type="SAM" id="MobiDB-lite"/>
    </source>
</evidence>
<dbReference type="PANTHER" id="PTHR12822">
    <property type="entry name" value="PROTEIN YIPF"/>
    <property type="match status" value="1"/>
</dbReference>
<sequence>MSSPIFGEPGPKDTHTPQFFDTDQEPFLVANQRLSGDPSTKEGEQQRGSSSSSQQRSFLQASPANVPDEFEETQVAGAPPTSPFSVSFYVYYFNVNTSQVVSRIRAAFMPHIPELERIFSSQSPDLYGPFWIITTLVLIIAITSNLVSWESRSEQPAVVGESQTKFEGKYWTLAAGMFYVYVLLVPCSFTVYTLILQKLGKTKTDLTTDPTIAAANSNANTAGGSNALTIQSLSYLQASGQLQLIQLAVLLISIHGYTLTPFGIGAVLCLIPFAVVRWIVCVAVGIISSIVLFINTQAIVNDIMSGPFAVGAKVAFFAFNILFSLLVKLVFY</sequence>